<evidence type="ECO:0000256" key="2">
    <source>
        <dbReference type="ARBA" id="ARBA00007430"/>
    </source>
</evidence>
<dbReference type="GO" id="GO:0009103">
    <property type="term" value="P:lipopolysaccharide biosynthetic process"/>
    <property type="evidence" value="ECO:0007669"/>
    <property type="project" value="UniProtKB-KW"/>
</dbReference>
<evidence type="ECO:0000256" key="8">
    <source>
        <dbReference type="ARBA" id="ARBA00033067"/>
    </source>
</evidence>
<evidence type="ECO:0000256" key="5">
    <source>
        <dbReference type="ARBA" id="ARBA00022985"/>
    </source>
</evidence>
<evidence type="ECO:0000259" key="10">
    <source>
        <dbReference type="Pfam" id="PF08485"/>
    </source>
</evidence>
<dbReference type="InterPro" id="IPR051203">
    <property type="entry name" value="Polysaccharide_Synthase-Rel"/>
</dbReference>
<comment type="similarity">
    <text evidence="2">Belongs to the polysaccharide synthase family.</text>
</comment>
<evidence type="ECO:0000256" key="4">
    <source>
        <dbReference type="ARBA" id="ARBA00018569"/>
    </source>
</evidence>
<feature type="domain" description="Polysaccharide biosynthesis protein CapD-like" evidence="9">
    <location>
        <begin position="64"/>
        <end position="339"/>
    </location>
</feature>
<dbReference type="AlphaFoldDB" id="A0A939TXD1"/>
<dbReference type="GO" id="GO:0003978">
    <property type="term" value="F:UDP-glucose 4-epimerase activity"/>
    <property type="evidence" value="ECO:0007669"/>
    <property type="project" value="UniProtKB-EC"/>
</dbReference>
<reference evidence="11" key="1">
    <citation type="submission" date="2021-03" db="EMBL/GenBank/DDBJ databases">
        <title>Microbacterium sp. nov., a novel actinobacterium isolated from cow dung.</title>
        <authorList>
            <person name="Zhang L."/>
        </authorList>
    </citation>
    <scope>NUCLEOTIDE SEQUENCE</scope>
    <source>
        <strain evidence="11">NEAU-LLB</strain>
    </source>
</reference>
<evidence type="ECO:0000256" key="6">
    <source>
        <dbReference type="ARBA" id="ARBA00023235"/>
    </source>
</evidence>
<dbReference type="PANTHER" id="PTHR43318:SF2">
    <property type="entry name" value="UDP-N-ACETYLGLUCOSAMINE 4,6-DEHYDRATASE (INVERTING)"/>
    <property type="match status" value="1"/>
</dbReference>
<evidence type="ECO:0000256" key="1">
    <source>
        <dbReference type="ARBA" id="ARBA00000083"/>
    </source>
</evidence>
<dbReference type="SUPFAM" id="SSF51735">
    <property type="entry name" value="NAD(P)-binding Rossmann-fold domains"/>
    <property type="match status" value="1"/>
</dbReference>
<dbReference type="Pfam" id="PF08485">
    <property type="entry name" value="Polysacc_syn_2C"/>
    <property type="match status" value="1"/>
</dbReference>
<proteinExistence type="inferred from homology"/>
<keyword evidence="6" id="KW-0413">Isomerase</keyword>
<dbReference type="EC" id="5.1.3.2" evidence="3"/>
<dbReference type="Pfam" id="PF02719">
    <property type="entry name" value="Polysacc_synt_2"/>
    <property type="match status" value="1"/>
</dbReference>
<evidence type="ECO:0000313" key="11">
    <source>
        <dbReference type="EMBL" id="MBO3663527.1"/>
    </source>
</evidence>
<evidence type="ECO:0000259" key="9">
    <source>
        <dbReference type="Pfam" id="PF02719"/>
    </source>
</evidence>
<sequence>MRLSAHGGSGWIRPTRPLATAFGGVARLSSQSCPSRGSDPRALPHSRTAFEGDILTQAYAGKRILVTGGTGSFGHTVAKKLLERDVAEIRIFSRDEAKQDLMRHEIKDSRLRFYVGDVRDYDSVDRATRDVDFIFHAAALKQVPSCEFFPMEAVRTNVNGSENVVRAADRHGVRSVVALSTDKAVYPVNAMGMSKALMEKVAQSYGLNNPNTDTTVSCVRYGNVMYSRGSVIPLFVRQIKAGNNITVTNPDMTRFMMSLAHSVDLVEFAFQNANQGDLFVRKAKSTTIGNLAQAVLNLFRSDAKVEVIGTRHAEKLSEALATREELSRARDMGEYFRVQADNRDLNYSVYFEEGDTAQNRFEDYDSHTVEQMTVPEVEELLLTLPEVREELRLAGLPATASSAS</sequence>
<dbReference type="InterPro" id="IPR036291">
    <property type="entry name" value="NAD(P)-bd_dom_sf"/>
</dbReference>
<gene>
    <name evidence="11" type="ORF">J5V96_08370</name>
</gene>
<comment type="caution">
    <text evidence="11">The sequence shown here is derived from an EMBL/GenBank/DDBJ whole genome shotgun (WGS) entry which is preliminary data.</text>
</comment>
<dbReference type="InterPro" id="IPR003869">
    <property type="entry name" value="Polysac_CapD-like"/>
</dbReference>
<organism evidence="11 12">
    <name type="scientific">Microbacterium stercoris</name>
    <dbReference type="NCBI Taxonomy" id="2820289"/>
    <lineage>
        <taxon>Bacteria</taxon>
        <taxon>Bacillati</taxon>
        <taxon>Actinomycetota</taxon>
        <taxon>Actinomycetes</taxon>
        <taxon>Micrococcales</taxon>
        <taxon>Microbacteriaceae</taxon>
        <taxon>Microbacterium</taxon>
    </lineage>
</organism>
<dbReference type="InterPro" id="IPR013692">
    <property type="entry name" value="CapD_C"/>
</dbReference>
<dbReference type="CDD" id="cd05237">
    <property type="entry name" value="UDP_invert_4-6DH_SDR_e"/>
    <property type="match status" value="1"/>
</dbReference>
<evidence type="ECO:0000313" key="12">
    <source>
        <dbReference type="Proteomes" id="UP000680132"/>
    </source>
</evidence>
<dbReference type="PANTHER" id="PTHR43318">
    <property type="entry name" value="UDP-N-ACETYLGLUCOSAMINE 4,6-DEHYDRATASE"/>
    <property type="match status" value="1"/>
</dbReference>
<keyword evidence="5" id="KW-0448">Lipopolysaccharide biosynthesis</keyword>
<comment type="catalytic activity">
    <reaction evidence="1">
        <text>UDP-alpha-D-glucose = UDP-alpha-D-galactose</text>
        <dbReference type="Rhea" id="RHEA:22168"/>
        <dbReference type="ChEBI" id="CHEBI:58885"/>
        <dbReference type="ChEBI" id="CHEBI:66914"/>
        <dbReference type="EC" id="5.1.3.2"/>
    </reaction>
</comment>
<evidence type="ECO:0000256" key="3">
    <source>
        <dbReference type="ARBA" id="ARBA00013189"/>
    </source>
</evidence>
<dbReference type="EMBL" id="JAGFOA010000003">
    <property type="protein sequence ID" value="MBO3663527.1"/>
    <property type="molecule type" value="Genomic_DNA"/>
</dbReference>
<name>A0A939TXD1_9MICO</name>
<protein>
    <recommendedName>
        <fullName evidence="4">UDP-glucose 4-epimerase</fullName>
        <ecNumber evidence="3">5.1.3.2</ecNumber>
    </recommendedName>
    <alternativeName>
        <fullName evidence="8">Galactowaldenase</fullName>
    </alternativeName>
    <alternativeName>
        <fullName evidence="7">UDP-galactose 4-epimerase</fullName>
    </alternativeName>
</protein>
<evidence type="ECO:0000256" key="7">
    <source>
        <dbReference type="ARBA" id="ARBA00031367"/>
    </source>
</evidence>
<feature type="domain" description="UDP-glucose 4-epimerase CapD C-terminal" evidence="10">
    <location>
        <begin position="341"/>
        <end position="388"/>
    </location>
</feature>
<accession>A0A939TXD1</accession>
<keyword evidence="12" id="KW-1185">Reference proteome</keyword>
<dbReference type="Proteomes" id="UP000680132">
    <property type="component" value="Unassembled WGS sequence"/>
</dbReference>
<dbReference type="Gene3D" id="3.40.50.720">
    <property type="entry name" value="NAD(P)-binding Rossmann-like Domain"/>
    <property type="match status" value="1"/>
</dbReference>